<dbReference type="PANTHER" id="PTHR43244:SF1">
    <property type="entry name" value="5,10-METHYLENETETRAHYDROMETHANOPTERIN REDUCTASE"/>
    <property type="match status" value="1"/>
</dbReference>
<dbReference type="GO" id="GO:0016705">
    <property type="term" value="F:oxidoreductase activity, acting on paired donors, with incorporation or reduction of molecular oxygen"/>
    <property type="evidence" value="ECO:0007669"/>
    <property type="project" value="InterPro"/>
</dbReference>
<gene>
    <name evidence="3" type="ORF">B1B_12171</name>
</gene>
<feature type="non-terminal residue" evidence="3">
    <location>
        <position position="143"/>
    </location>
</feature>
<organism evidence="3">
    <name type="scientific">mine drainage metagenome</name>
    <dbReference type="NCBI Taxonomy" id="410659"/>
    <lineage>
        <taxon>unclassified sequences</taxon>
        <taxon>metagenomes</taxon>
        <taxon>ecological metagenomes</taxon>
    </lineage>
</organism>
<dbReference type="InterPro" id="IPR036661">
    <property type="entry name" value="Luciferase-like_sf"/>
</dbReference>
<dbReference type="SUPFAM" id="SSF51679">
    <property type="entry name" value="Bacterial luciferase-like"/>
    <property type="match status" value="1"/>
</dbReference>
<reference evidence="3" key="1">
    <citation type="submission" date="2013-08" db="EMBL/GenBank/DDBJ databases">
        <authorList>
            <person name="Mendez C."/>
            <person name="Richter M."/>
            <person name="Ferrer M."/>
            <person name="Sanchez J."/>
        </authorList>
    </citation>
    <scope>NUCLEOTIDE SEQUENCE</scope>
</reference>
<dbReference type="InterPro" id="IPR011251">
    <property type="entry name" value="Luciferase-like_dom"/>
</dbReference>
<sequence length="143" mass="15706">MEEVVVRIAMGLDTNGSLDATLERARRWRDLGFTSQWSSQIFGPDTLTVLAVVGHELRDLDLGTAVVPVQPRHPTMLAAQARTVADAIGGRFTLGVGLSHQVIVEGMWGLSFERPVSFLEEYLAVLAPTLRGEPVRVEGERLR</sequence>
<dbReference type="Pfam" id="PF00296">
    <property type="entry name" value="Bac_luciferase"/>
    <property type="match status" value="1"/>
</dbReference>
<reference evidence="3" key="2">
    <citation type="journal article" date="2014" name="ISME J.">
        <title>Microbial stratification in low pH oxic and suboxic macroscopic growths along an acid mine drainage.</title>
        <authorList>
            <person name="Mendez-Garcia C."/>
            <person name="Mesa V."/>
            <person name="Sprenger R.R."/>
            <person name="Richter M."/>
            <person name="Diez M.S."/>
            <person name="Solano J."/>
            <person name="Bargiela R."/>
            <person name="Golyshina O.V."/>
            <person name="Manteca A."/>
            <person name="Ramos J.L."/>
            <person name="Gallego J.R."/>
            <person name="Llorente I."/>
            <person name="Martins Dos Santos V.A."/>
            <person name="Jensen O.N."/>
            <person name="Pelaez A.I."/>
            <person name="Sanchez J."/>
            <person name="Ferrer M."/>
        </authorList>
    </citation>
    <scope>NUCLEOTIDE SEQUENCE</scope>
</reference>
<evidence type="ECO:0000313" key="3">
    <source>
        <dbReference type="EMBL" id="EQD47776.1"/>
    </source>
</evidence>
<dbReference type="AlphaFoldDB" id="T0ZHI3"/>
<dbReference type="Gene3D" id="3.20.20.30">
    <property type="entry name" value="Luciferase-like domain"/>
    <property type="match status" value="1"/>
</dbReference>
<proteinExistence type="predicted"/>
<comment type="caution">
    <text evidence="3">The sequence shown here is derived from an EMBL/GenBank/DDBJ whole genome shotgun (WGS) entry which is preliminary data.</text>
</comment>
<keyword evidence="1" id="KW-0560">Oxidoreductase</keyword>
<dbReference type="InterPro" id="IPR050564">
    <property type="entry name" value="F420-G6PD/mer"/>
</dbReference>
<feature type="domain" description="Luciferase-like" evidence="2">
    <location>
        <begin position="7"/>
        <end position="141"/>
    </location>
</feature>
<protein>
    <submittedName>
        <fullName evidence="3">Luciferase family protein</fullName>
    </submittedName>
</protein>
<evidence type="ECO:0000259" key="2">
    <source>
        <dbReference type="Pfam" id="PF00296"/>
    </source>
</evidence>
<accession>T0ZHI3</accession>
<dbReference type="EMBL" id="AUZY01007962">
    <property type="protein sequence ID" value="EQD47776.1"/>
    <property type="molecule type" value="Genomic_DNA"/>
</dbReference>
<name>T0ZHI3_9ZZZZ</name>
<dbReference type="PANTHER" id="PTHR43244">
    <property type="match status" value="1"/>
</dbReference>
<evidence type="ECO:0000256" key="1">
    <source>
        <dbReference type="ARBA" id="ARBA00023002"/>
    </source>
</evidence>